<evidence type="ECO:0000313" key="1">
    <source>
        <dbReference type="EMBL" id="GJE97122.1"/>
    </source>
</evidence>
<accession>A0A9P3LKC9</accession>
<protein>
    <submittedName>
        <fullName evidence="1">Uncharacterized protein</fullName>
    </submittedName>
</protein>
<reference evidence="1 2" key="1">
    <citation type="submission" date="2021-08" db="EMBL/GenBank/DDBJ databases">
        <title>Draft Genome Sequence of Phanerochaete sordida strain YK-624.</title>
        <authorList>
            <person name="Mori T."/>
            <person name="Dohra H."/>
            <person name="Suzuki T."/>
            <person name="Kawagishi H."/>
            <person name="Hirai H."/>
        </authorList>
    </citation>
    <scope>NUCLEOTIDE SEQUENCE [LARGE SCALE GENOMIC DNA]</scope>
    <source>
        <strain evidence="1 2">YK-624</strain>
    </source>
</reference>
<proteinExistence type="predicted"/>
<dbReference type="EMBL" id="BPQB01000068">
    <property type="protein sequence ID" value="GJE97122.1"/>
    <property type="molecule type" value="Genomic_DNA"/>
</dbReference>
<organism evidence="1 2">
    <name type="scientific">Phanerochaete sordida</name>
    <dbReference type="NCBI Taxonomy" id="48140"/>
    <lineage>
        <taxon>Eukaryota</taxon>
        <taxon>Fungi</taxon>
        <taxon>Dikarya</taxon>
        <taxon>Basidiomycota</taxon>
        <taxon>Agaricomycotina</taxon>
        <taxon>Agaricomycetes</taxon>
        <taxon>Polyporales</taxon>
        <taxon>Phanerochaetaceae</taxon>
        <taxon>Phanerochaete</taxon>
    </lineage>
</organism>
<dbReference type="InterPro" id="IPR032675">
    <property type="entry name" value="LRR_dom_sf"/>
</dbReference>
<name>A0A9P3LKC9_9APHY</name>
<comment type="caution">
    <text evidence="1">The sequence shown here is derived from an EMBL/GenBank/DDBJ whole genome shotgun (WGS) entry which is preliminary data.</text>
</comment>
<dbReference type="Gene3D" id="3.80.10.10">
    <property type="entry name" value="Ribonuclease Inhibitor"/>
    <property type="match status" value="1"/>
</dbReference>
<dbReference type="Proteomes" id="UP000703269">
    <property type="component" value="Unassembled WGS sequence"/>
</dbReference>
<dbReference type="OrthoDB" id="10637896at2759"/>
<keyword evidence="2" id="KW-1185">Reference proteome</keyword>
<sequence length="474" mass="53783">MIIAQLPHLRVELTAREYKNAMASVSLVCSAFRKEGQKGLFRCILYDGSVEADAPILGARAFWHSLLREGDGNAQRLAAYVRECTLLCGPTDYSEHDVWVTDIMATLASFHQVETVNMEYMHVDGRLLAILAGMPLLHTVTLDGCLSLHSESTIVTPPPGRSSWTHITLRGSYLSHLWAEFFRKVVDVDRLESLYVDDWVVCDRLFQEAIFPSLKKFGIFVQGVHYVLPQLISVLRRIPMVEQLSLHLHQPSSRQLHLQPLSLQLLPHVRHLTTTTTQFASWLLPGRSITSLAITRHDGDVSDEHFQSAIRASQAHIRELSIPLDLVSTLRQHDWPELQTLKIQAPVTPHHPFLRWMDLALPEPIYTVTTLVCQLNLVFQENKGASPQLRSQKAEILDRLVPAFPNAVQCSFGEAIQWRREEAGEWHPRVLSRPRLVEALYKGFEEVEDVDGFLAAFRAANPLCTEYQGYSEPR</sequence>
<dbReference type="AlphaFoldDB" id="A0A9P3LKC9"/>
<gene>
    <name evidence="1" type="ORF">PsYK624_133330</name>
</gene>
<evidence type="ECO:0000313" key="2">
    <source>
        <dbReference type="Proteomes" id="UP000703269"/>
    </source>
</evidence>